<evidence type="ECO:0000256" key="4">
    <source>
        <dbReference type="ARBA" id="ARBA00022840"/>
    </source>
</evidence>
<dbReference type="GO" id="GO:0005524">
    <property type="term" value="F:ATP binding"/>
    <property type="evidence" value="ECO:0007669"/>
    <property type="project" value="UniProtKB-KW"/>
</dbReference>
<keyword evidence="3" id="KW-0547">Nucleotide-binding</keyword>
<dbReference type="EMBL" id="BJMM01000011">
    <property type="protein sequence ID" value="GEB50195.1"/>
    <property type="molecule type" value="Genomic_DNA"/>
</dbReference>
<organism evidence="6 7">
    <name type="scientific">Streptomyces cacaoi</name>
    <dbReference type="NCBI Taxonomy" id="1898"/>
    <lineage>
        <taxon>Bacteria</taxon>
        <taxon>Bacillati</taxon>
        <taxon>Actinomycetota</taxon>
        <taxon>Actinomycetes</taxon>
        <taxon>Kitasatosporales</taxon>
        <taxon>Streptomycetaceae</taxon>
        <taxon>Streptomyces</taxon>
    </lineage>
</organism>
<dbReference type="Proteomes" id="UP000319210">
    <property type="component" value="Unassembled WGS sequence"/>
</dbReference>
<name>A0A4Y3QXR5_STRCI</name>
<feature type="domain" description="ABC transporter" evidence="5">
    <location>
        <begin position="3"/>
        <end position="231"/>
    </location>
</feature>
<dbReference type="InterPro" id="IPR027417">
    <property type="entry name" value="P-loop_NTPase"/>
</dbReference>
<proteinExistence type="inferred from homology"/>
<evidence type="ECO:0000313" key="7">
    <source>
        <dbReference type="Proteomes" id="UP000319210"/>
    </source>
</evidence>
<dbReference type="Gene3D" id="3.40.50.300">
    <property type="entry name" value="P-loop containing nucleotide triphosphate hydrolases"/>
    <property type="match status" value="1"/>
</dbReference>
<keyword evidence="7" id="KW-1185">Reference proteome</keyword>
<evidence type="ECO:0000259" key="5">
    <source>
        <dbReference type="PROSITE" id="PS50893"/>
    </source>
</evidence>
<dbReference type="InterPro" id="IPR003439">
    <property type="entry name" value="ABC_transporter-like_ATP-bd"/>
</dbReference>
<comment type="caution">
    <text evidence="6">The sequence shown here is derived from an EMBL/GenBank/DDBJ whole genome shotgun (WGS) entry which is preliminary data.</text>
</comment>
<comment type="similarity">
    <text evidence="1">Belongs to the ABC transporter superfamily.</text>
</comment>
<dbReference type="SMART" id="SM00382">
    <property type="entry name" value="AAA"/>
    <property type="match status" value="1"/>
</dbReference>
<protein>
    <submittedName>
        <fullName evidence="6">ABC transporter ATP-binding protein</fullName>
    </submittedName>
</protein>
<dbReference type="PROSITE" id="PS00211">
    <property type="entry name" value="ABC_TRANSPORTER_1"/>
    <property type="match status" value="1"/>
</dbReference>
<dbReference type="PROSITE" id="PS50893">
    <property type="entry name" value="ABC_TRANSPORTER_2"/>
    <property type="match status" value="1"/>
</dbReference>
<sequence length="244" mass="26269">MTLELSACTFAYRRQPPVLRDFSYQLPNGLTVLLGPNGAGKSTLLRLAASVTRPRSGTVTYDGTPAASQAFRRAVALMPQTVTAMRGLTAREQVAYSGWLKGMSRRDAWEQAAEALDRVGLTEHAGTRTTKLSGGQLRRAGVAAALVHRAEVLLLDEPTAGMDPHQRRVFRDLLQQVTEAGVRVLLSTHDVSDLAEEADHVTVLRRGSLVYTGTTGGFFAHAPEDTAPGRRAEAAYSRLAGEDG</sequence>
<keyword evidence="4 6" id="KW-0067">ATP-binding</keyword>
<gene>
    <name evidence="6" type="ORF">SCA03_27460</name>
</gene>
<evidence type="ECO:0000256" key="1">
    <source>
        <dbReference type="ARBA" id="ARBA00005417"/>
    </source>
</evidence>
<dbReference type="InterPro" id="IPR017871">
    <property type="entry name" value="ABC_transporter-like_CS"/>
</dbReference>
<dbReference type="Pfam" id="PF00005">
    <property type="entry name" value="ABC_tran"/>
    <property type="match status" value="1"/>
</dbReference>
<evidence type="ECO:0000256" key="3">
    <source>
        <dbReference type="ARBA" id="ARBA00022741"/>
    </source>
</evidence>
<dbReference type="PANTHER" id="PTHR43335">
    <property type="entry name" value="ABC TRANSPORTER, ATP-BINDING PROTEIN"/>
    <property type="match status" value="1"/>
</dbReference>
<dbReference type="InterPro" id="IPR003593">
    <property type="entry name" value="AAA+_ATPase"/>
</dbReference>
<dbReference type="GO" id="GO:0016887">
    <property type="term" value="F:ATP hydrolysis activity"/>
    <property type="evidence" value="ECO:0007669"/>
    <property type="project" value="InterPro"/>
</dbReference>
<accession>A0A4Y3QXR5</accession>
<evidence type="ECO:0000313" key="6">
    <source>
        <dbReference type="EMBL" id="GEB50195.1"/>
    </source>
</evidence>
<dbReference type="OrthoDB" id="9804819at2"/>
<dbReference type="AlphaFoldDB" id="A0A4Y3QXR5"/>
<keyword evidence="2" id="KW-0813">Transport</keyword>
<dbReference type="RefSeq" id="WP_030880139.1">
    <property type="nucleotide sequence ID" value="NZ_BJMM01000011.1"/>
</dbReference>
<reference evidence="6 7" key="1">
    <citation type="submission" date="2019-06" db="EMBL/GenBank/DDBJ databases">
        <title>Whole genome shotgun sequence of Streptomyces cacaoi subsp. cacaoi NBRC 12748.</title>
        <authorList>
            <person name="Hosoyama A."/>
            <person name="Uohara A."/>
            <person name="Ohji S."/>
            <person name="Ichikawa N."/>
        </authorList>
    </citation>
    <scope>NUCLEOTIDE SEQUENCE [LARGE SCALE GENOMIC DNA]</scope>
    <source>
        <strain evidence="6 7">NBRC 12748</strain>
    </source>
</reference>
<evidence type="ECO:0000256" key="2">
    <source>
        <dbReference type="ARBA" id="ARBA00022448"/>
    </source>
</evidence>
<dbReference type="SUPFAM" id="SSF52540">
    <property type="entry name" value="P-loop containing nucleoside triphosphate hydrolases"/>
    <property type="match status" value="1"/>
</dbReference>
<dbReference type="PANTHER" id="PTHR43335:SF2">
    <property type="entry name" value="ABC TRANSPORTER, ATP-BINDING PROTEIN"/>
    <property type="match status" value="1"/>
</dbReference>